<gene>
    <name evidence="1" type="ORF">MML48_7g00006999</name>
</gene>
<name>A0ACB9SRX7_HOLOL</name>
<protein>
    <submittedName>
        <fullName evidence="1">Phd-zinc-finger like domain</fullName>
    </submittedName>
</protein>
<dbReference type="EMBL" id="CM043021">
    <property type="protein sequence ID" value="KAI4457356.1"/>
    <property type="molecule type" value="Genomic_DNA"/>
</dbReference>
<reference evidence="1" key="1">
    <citation type="submission" date="2022-04" db="EMBL/GenBank/DDBJ databases">
        <title>Chromosome-scale genome assembly of Holotrichia oblita Faldermann.</title>
        <authorList>
            <person name="Rongchong L."/>
        </authorList>
    </citation>
    <scope>NUCLEOTIDE SEQUENCE</scope>
    <source>
        <strain evidence="1">81SQS9</strain>
    </source>
</reference>
<dbReference type="Proteomes" id="UP001056778">
    <property type="component" value="Chromosome 7"/>
</dbReference>
<evidence type="ECO:0000313" key="2">
    <source>
        <dbReference type="Proteomes" id="UP001056778"/>
    </source>
</evidence>
<keyword evidence="2" id="KW-1185">Reference proteome</keyword>
<proteinExistence type="predicted"/>
<evidence type="ECO:0000313" key="1">
    <source>
        <dbReference type="EMBL" id="KAI4457356.1"/>
    </source>
</evidence>
<comment type="caution">
    <text evidence="1">The sequence shown here is derived from an EMBL/GenBank/DDBJ whole genome shotgun (WGS) entry which is preliminary data.</text>
</comment>
<organism evidence="1 2">
    <name type="scientific">Holotrichia oblita</name>
    <name type="common">Chafer beetle</name>
    <dbReference type="NCBI Taxonomy" id="644536"/>
    <lineage>
        <taxon>Eukaryota</taxon>
        <taxon>Metazoa</taxon>
        <taxon>Ecdysozoa</taxon>
        <taxon>Arthropoda</taxon>
        <taxon>Hexapoda</taxon>
        <taxon>Insecta</taxon>
        <taxon>Pterygota</taxon>
        <taxon>Neoptera</taxon>
        <taxon>Endopterygota</taxon>
        <taxon>Coleoptera</taxon>
        <taxon>Polyphaga</taxon>
        <taxon>Scarabaeiformia</taxon>
        <taxon>Scarabaeidae</taxon>
        <taxon>Melolonthinae</taxon>
        <taxon>Holotrichia</taxon>
    </lineage>
</organism>
<sequence length="5071" mass="560637">MLPEFNRNKLKEGKPIPRRQSSGVRMKRWKPQGYSGRGMPKRVKSFDRDYESPITPSPGEEISFLDPETGALLINDREKPNPHIEELPYAPEQWPGKVCGFCNLGERSQLGQGEMLRLTCPEGFIPQRIVTEVSNHQIAEQIPERDPGDKSPRGPVTCRRQKSFNKCRHPSMTSEYVDELTIIGYSEEPDVNAIFEASGHFYVHRSCAMWSNGVIRKENLALDNVGQALLLSAAKKCAHCNHYGASIACKKDGCSKIYHFPCATASGAFQEISSLLVFCSNHLMQAALMCEGSVCFTCKSLGDISNLIYCSMCGEHYHGTCVGLAQMPGVRAGWQCRRCRVCQVCRMVGDETKLMACEQCDKVYHAMCQRPIVTSIPKYGWKCRCCRVCGDCGSRTPGAGLSSRWHSHYTVCDSCYQQRNKGYSCPLCHRAYRAHAYREMVQCVVCRKFVHGTCDPEADLTAYHQRKEAHPEYEYVCSICKNRTQQGRPMLTKRNSTEDPGDSLSASQESLYDDVYEYDPERCASEDAFKGIGLGRGKPYSASKIAKKRLGLSTGVPGRPKGVGKGGLPGKVGFMKRQRLTDFGRKRGPKAKMRGIFGVPGVGLQRPVSDGSKTDEEPGVENRLILCSAKDKFVLTQDICVMCGALGTDQEGCLIACVQCGQCYHPYCVNVKVTKVILQKGWRCLDCTVCEGCGQRNDEGRLLLCDDCDISYHIYCMDPPLDYVPQGNWKCKWCVLCQTCGSTDPGFNCNWMNSFSECGPCASHHACPSCAEPYNEGDLIIQCVQCERWLHGSCDAIKTEADAEKCAEDGYNCVLCRPRDVPPPHLLPVPVPKPPSPTKSPEVKSNAHYCIDGVYLSEIGHTMIKSLSLEQQIGTRKKRKKISSMQDKEAGIMATIESVIAGSSGVSDNGLDDNAKLELIDVKEEPQELYKEGMLWAKEDGPPPEGFTLFTMENGMTVLRRKRQRNLQKLGIGGFFARVRGVRSGPDIDDFDLLTGQSSTLPDPLAPPTTAGLDDKPRRKPIRRKPKSKLVETFPPYLQEAFFGKELLDSHKDLDSTSGSDDDASGNKHQMKSIQLSQDEIKAVAAVTAKQDNKSHALHDVKHPSISHEKSTIKTATSSVVVSKEEEESDTDDLSLALPRDLLDTDLVNTIMNEEDDELTKNTDTLENLTDATLAEAGDISDTLSGTTAVSKDTKDELSDILGPNFNPETIPYINSKDVEDILFKGVLTDESQESQESNIFSNTATTVFPTVAPGQQPMVTHPISAPAVRPTTLPNVVNQNSLSSPLSFPPQSPYQSEYSNSPQFSPAFSEPPSPWVTVNDASDLDTAVVPSTYNQRSSEKMKADEGLGSGATISAVLYANMNHPEWKGEYPSWSDRYKQIIKKWRTLSPEQKAPYLLQAKDNRSALRMKKQQQDPEKSVQQQKSAREAEQERQWKQLQALRQQQQQHQQQIIQEQRVQVSFFTLVSKVAARNVHRSISDGGAPLTPSQFLTPDQAILQNSPQQDIASPHHPASPRNFNTLGIKSPPTFTHPASVSVARPTTPQQQTVVTPDFIGEGTDPFSPTTPPVNLKTPAPPPNLRLPVDPYSQQPSTPRPVSFAAATPRPTLQGIVRQDSGGLEINHRQLKDLLQRQQQFKKLDEQLLPGKGQQRVWPPPDANETVEQVLIPPSSNEPTFRHPLPPAMRPRIPLPTSNVIRQPGGGILGLRMQTNDPRLQGLRLILHQQQQHRTVSAVTLQQQFPAGTPRFAQSTARPAGVEQYEQIQRQVFQPRVVGPDLQQSKLHLGQLQKTIVHQSAAALASVAPPTAAESTSGEQEIPDNVTAELEKLEQDGTMVELQGVGDLLGGLPEDDDELLAEMGNDFNILEYADPELDALTGGEKTNILDLVEPEPVKEEKKLNKSGSSNQSIPHTLSSTTAPSIVKTEPKPLVPTASVGNMQLPPLTVPQQQTIQQPPQPSPTPQPQLAVQQQIHQQMLQNVQQATAEGRPFLTRTRIMTREGIVGTVMTNNNVTLNLPAGYQQQQLLGSQLQQCKRVLYSSLSYLRFINRCCFSPSLPPPPVQIQKLQMRQNAAAMVQGSRLAGPVIHGAPSRINVGAPPPPPPYPGPPPPYPGSTTSQEQPLLLQELLEEEQREQEKQLHTQSLTGTSNTPETSTTAPAALLSDHDFERLKADVLNSGPLTLGNSTTTVAPAQNVLTPTTAQARPTFQTQVSNPGSSQNQWQAPPTPTDTAPRVPTFNANFVAAPPLPPEHIITEQDKQTQIAYEQWLNHQNIVLGQQLKFYEGEVQKLRKMRKSLNSKQRQLRKCGNQLPEADATELQRIATEQSILQKHLESSRKQSRQHGMLIQEYRNKQQTKQRPGPGQSPLLTQSPLGPPVSSPIHPAANTPQSPMMSPTASPMTQHSSPMHSPAPMVSHSPGPGSVSSVLQSPNNPTASGMSPMQPSPRIGTPHSQSEGSPGPVQSPSQAQVRISQQHIQPPSSPMPPSPHVTQTQIMSPHSLSSQPASPMPPRSPMISSSPIPRSPAVVHQSATTNQQPPNSPMMHSMPPSSPMPRSPMIVGQIQSPIGMRRPPSTGNSPIIPDRPKSVENPGTPRMIYHQIQDHDHTGGGNPHNPANPIPYPPGFGRFGYFKLGLRGGSPMWSLGRGAKRLPNGDGKEGKPSSSDMSVPPPKFKKESHVSRVTILKKKSPAKSNLQGLTRVNSLVSSDYNEFDDSSSTPPITPPPGAASTSGNASQRPQSRSIGKKLPPGGSDHQHEQLQVMERSPEDKQLSIMDYDDDTVISTEVSLSSAAQQADCEEITVIESFNQTGLENFSSPLESDQIPEDFLLFDISEKEMEDDDDTNVGFVLQSPTSSDDELQGMPSKSKQSDALTLNLIESISTSQVLPSESPTETEDVHIETPTEENFDESPHLVIIDASAKSPEEISTKEDFEELIDEGTRKEKIIKPGIINSKHINEIHKYAAPNIYSFTAPKSNMAAPSTTSNVIHANVRPNMINIRPTAIQGQKISLITTAPVIASSNLQTAKMNKNMMQSPKVQNNIASIIFPLKTPIRSNIVGVPKILNSVSPAITIVSGTTTQIANIIPSHFTVPVISASAVSKLPNVKVIDKPSTSLSLTSDLPNKIFEDDSKSPDSSNCEEDKIKLEQHLNKLKEEQQQQQQHHHQHQKQQQHRDEEVLLSVKEIKGETDVSLSDDVKMEDGQKEVVTTSTVRDSKSPVKNKTSPLIIHNPPELKMTAQVIQESQALIRSTTLETFITQEVEEVDGNSNDLDNKSVVISIPSPTPSQEQILDHISLQALENRRQDGKFEYFDTLLEMIEDMDKEETNSKLELLEPTAIVTKAQIETSEPAIAVKVTAHEVKETAQIPVTIVTNTRSTVMPQLSPLSQPSELTSNIANGSQQLRTLLSSFTTTVTSSSNVGTVAKTVSYNKEKLTNLPTNNAAPQTARIVAQQNQQNHHGQQQQHHQITSSNSGSSVTSSVIVPNIKQRIVSPKTSPTTTGILMTAATNLITTAPAQVQHQQSVTTSAVSTTQNILNAMRPLANIQLNPDIPKPTSHSLQTHTLTTSATIEHKTVATPSSQAQRIPTPTSTTAPTMAAPTRKASLSLNEMLQSHPAATVPQTSPGTITTASILGSALPLSRTGFTAALVQAQPHVISSVTSSVNINSTHQQQQIRPALGTTNLLHSQLTKTPVSRTRSFDEIFEKRIEKELPEHTSSVGVSSESTTQIPVTTQVASSLITTSSLLKDVGGCKFSTLHPVNRLEDSQNVLLKQLLQNTACASLQTTTSTTVSTTTSLMTAPSLPIVPNLEAQLARPVPPTPSALIPPILQNDTPSHSQSQQQQQQQQIQTQMQPQSQPQSQQLANNISNTNHNNNINKAAPPAQILQQTSQVSPTIVHQRQLIMTRETSFVSKPIIQNPPVCLPVSTAPHQALHIDIKKALPPSRTPSRDDLLSPPTPRSSCSQDSNLTTPPLTIKKEPSTATTLPSPLLTPQEVKKEFLDESSQHSEVSDQSRCDVQMKEELMDIDTEKMDKEELKKMKRRMYQQKRRQNQILNKEIAGGQPKKRPRKSSKVDEDYDSYIEGVLAQLRSLPPMVVSEPILNKNFGIVPAFGCGDLNKVSCKDYDSRFGDLKGRYGDAEVPGFSDYYSTKPYGDFDPLPEKPTSSTQRGFYDQEFSLIKFDADDDRRFDFFSRDDSPDSVISSSSPECPVFEPILKFPGLKLIDEEDDNGGDETSMNTMRPLSPIVPIIAPIPIRLKPNGPYLKDFADVDKENIGKDYHNLKPKFAPTPTTPLKDSGNVTVTLTLTSSAAEDIMGVLRDLANILHIPAPTSYQIVERTSTPPSQKLGLYRTKGKDGKEGAPIDIQSILNGAAKFCKHCDVVILNNMIRKKISELPFLSKDTELLGDGDELFFCSSTCYMQFALMHRSPSLTEDKAAAIVDHLCQKDKADHLRKKQVLERQRAEVYNFEALARRQHFLEKMDIDLHIKKEEFAPDDLHLDFMKPDCFLDRPQKIEEPLNKWRNLKYKKYAPGCLQPRSRYKKASDKETMELLYKLGVTVSPMKNQEDTRKCMFCHNVGDGVGDGPARLLNFDVDKWVHLNCALWSDGVYETVNGALMHLENALQQSLVSTCVHCNNLGATIRCFKTRCSNIYHLPCAIKDRCVFYKNKTTYCMLHIPKNEKDNELTTLSVSRRVYVNRDENRQVAAVMHHSDQNNLLRVGSLIFLSVGQLLPHQLQNFHTSNFIYPIGYKIVRFYWSMKHVNKRCRYICSIHEVTGRPEFRILAQEMLEEDVEFRDITARGVWNKVIETVANLRKENQCVHVFPKYVTGEDLFGLTEPAVVRVLESLPGIETLTDYKFKYGRNPLLELPLAINPSGAARTEPRLRNQLHWKRAHTQRTGSSARPVFAPTAVGSGEVACPYSKQFVHSKSSQYKKMKQEWRNNVYLARSKIQGLGLYAARDLEKHTMVIEYIGEIIRTELAETREKKYEAKNRGIYMFRLDEERVVDATLSGGLARYINHSCNPNCVAEIVEVDRDLRIIIFAKRRIQRGEELAYDYKFDIEDDQHKISCMCGAPNCRKWMN</sequence>
<accession>A0ACB9SRX7</accession>